<proteinExistence type="predicted"/>
<reference evidence="2 3" key="1">
    <citation type="submission" date="2019-11" db="EMBL/GenBank/DDBJ databases">
        <title>Whole genome sequence of Oryza granulata.</title>
        <authorList>
            <person name="Li W."/>
        </authorList>
    </citation>
    <scope>NUCLEOTIDE SEQUENCE [LARGE SCALE GENOMIC DNA]</scope>
    <source>
        <strain evidence="3">cv. Menghai</strain>
        <tissue evidence="2">Leaf</tissue>
    </source>
</reference>
<comment type="caution">
    <text evidence="2">The sequence shown here is derived from an EMBL/GenBank/DDBJ whole genome shotgun (WGS) entry which is preliminary data.</text>
</comment>
<dbReference type="AlphaFoldDB" id="A0A6G1DHS7"/>
<dbReference type="EMBL" id="SPHZ02000006">
    <property type="protein sequence ID" value="KAF0911976.1"/>
    <property type="molecule type" value="Genomic_DNA"/>
</dbReference>
<sequence length="109" mass="11113">MCDCYTPQIEPIPTNKRYNAAKIFSHPDVAAEIPVGVISSKRSKCISLLLETIILPAATPSSGLDSAAAQGPPPHRAARPHTPTGGSLPSGRDASAPPLGGLAFGSIAS</sequence>
<dbReference type="OrthoDB" id="1936100at2759"/>
<evidence type="ECO:0000313" key="3">
    <source>
        <dbReference type="Proteomes" id="UP000479710"/>
    </source>
</evidence>
<keyword evidence="3" id="KW-1185">Reference proteome</keyword>
<evidence type="ECO:0000313" key="2">
    <source>
        <dbReference type="EMBL" id="KAF0911976.1"/>
    </source>
</evidence>
<protein>
    <submittedName>
        <fullName evidence="2">Uncharacterized protein</fullName>
    </submittedName>
</protein>
<accession>A0A6G1DHS7</accession>
<feature type="region of interest" description="Disordered" evidence="1">
    <location>
        <begin position="61"/>
        <end position="109"/>
    </location>
</feature>
<name>A0A6G1DHS7_9ORYZ</name>
<dbReference type="Proteomes" id="UP000479710">
    <property type="component" value="Unassembled WGS sequence"/>
</dbReference>
<gene>
    <name evidence="2" type="ORF">E2562_012787</name>
</gene>
<organism evidence="2 3">
    <name type="scientific">Oryza meyeriana var. granulata</name>
    <dbReference type="NCBI Taxonomy" id="110450"/>
    <lineage>
        <taxon>Eukaryota</taxon>
        <taxon>Viridiplantae</taxon>
        <taxon>Streptophyta</taxon>
        <taxon>Embryophyta</taxon>
        <taxon>Tracheophyta</taxon>
        <taxon>Spermatophyta</taxon>
        <taxon>Magnoliopsida</taxon>
        <taxon>Liliopsida</taxon>
        <taxon>Poales</taxon>
        <taxon>Poaceae</taxon>
        <taxon>BOP clade</taxon>
        <taxon>Oryzoideae</taxon>
        <taxon>Oryzeae</taxon>
        <taxon>Oryzinae</taxon>
        <taxon>Oryza</taxon>
        <taxon>Oryza meyeriana</taxon>
    </lineage>
</organism>
<evidence type="ECO:0000256" key="1">
    <source>
        <dbReference type="SAM" id="MobiDB-lite"/>
    </source>
</evidence>